<reference evidence="3" key="1">
    <citation type="journal article" date="2015" name="BMC Genomics">
        <title>Genomic and transcriptomic analysis of the endophytic fungus Pestalotiopsis fici reveals its lifestyle and high potential for synthesis of natural products.</title>
        <authorList>
            <person name="Wang X."/>
            <person name="Zhang X."/>
            <person name="Liu L."/>
            <person name="Xiang M."/>
            <person name="Wang W."/>
            <person name="Sun X."/>
            <person name="Che Y."/>
            <person name="Guo L."/>
            <person name="Liu G."/>
            <person name="Guo L."/>
            <person name="Wang C."/>
            <person name="Yin W.B."/>
            <person name="Stadler M."/>
            <person name="Zhang X."/>
            <person name="Liu X."/>
        </authorList>
    </citation>
    <scope>NUCLEOTIDE SEQUENCE [LARGE SCALE GENOMIC DNA]</scope>
    <source>
        <strain evidence="3">W106-1 / CGMCC3.15140</strain>
    </source>
</reference>
<dbReference type="Proteomes" id="UP000030651">
    <property type="component" value="Unassembled WGS sequence"/>
</dbReference>
<keyword evidence="3" id="KW-1185">Reference proteome</keyword>
<keyword evidence="1" id="KW-0175">Coiled coil</keyword>
<accession>W3WYU7</accession>
<feature type="coiled-coil region" evidence="1">
    <location>
        <begin position="237"/>
        <end position="264"/>
    </location>
</feature>
<evidence type="ECO:0000313" key="3">
    <source>
        <dbReference type="Proteomes" id="UP000030651"/>
    </source>
</evidence>
<evidence type="ECO:0000313" key="2">
    <source>
        <dbReference type="EMBL" id="ETS79048.1"/>
    </source>
</evidence>
<dbReference type="OrthoDB" id="10464384at2759"/>
<dbReference type="GeneID" id="19273914"/>
<dbReference type="AlphaFoldDB" id="W3WYU7"/>
<protein>
    <submittedName>
        <fullName evidence="2">Uncharacterized protein</fullName>
    </submittedName>
</protein>
<dbReference type="HOGENOM" id="CLU_1027146_0_0_1"/>
<organism evidence="2 3">
    <name type="scientific">Pestalotiopsis fici (strain W106-1 / CGMCC3.15140)</name>
    <dbReference type="NCBI Taxonomy" id="1229662"/>
    <lineage>
        <taxon>Eukaryota</taxon>
        <taxon>Fungi</taxon>
        <taxon>Dikarya</taxon>
        <taxon>Ascomycota</taxon>
        <taxon>Pezizomycotina</taxon>
        <taxon>Sordariomycetes</taxon>
        <taxon>Xylariomycetidae</taxon>
        <taxon>Amphisphaeriales</taxon>
        <taxon>Sporocadaceae</taxon>
        <taxon>Pestalotiopsis</taxon>
    </lineage>
</organism>
<gene>
    <name evidence="2" type="ORF">PFICI_08901</name>
</gene>
<sequence length="271" mass="31511">MPSIVIAVHEYTCGCTKRQVHGYDPFDLLRKYADDLGFVRHHRFLWDAHTDSDQQTFGQNLFWQASGRQGTCPDCYWFADFENLRLDDDAAAPQKTRRPTQSSSESPAWDMIEAQVENCEEQSLHRSMFARKSEQQIAEINKFVTHKLVKYLYWDEPQQAAGNMIFHLLRSIESLPTYLDRNLFIAIVAQRCGSVCHILVRDMATYIATYLGFGTVFWPHLRSAYDARRHRVVEDISADVQLKLEEAEERMKIVQWQLDVAEKLSDQNAEV</sequence>
<evidence type="ECO:0000256" key="1">
    <source>
        <dbReference type="SAM" id="Coils"/>
    </source>
</evidence>
<proteinExistence type="predicted"/>
<dbReference type="EMBL" id="KI912114">
    <property type="protein sequence ID" value="ETS79048.1"/>
    <property type="molecule type" value="Genomic_DNA"/>
</dbReference>
<dbReference type="RefSeq" id="XP_007835673.1">
    <property type="nucleotide sequence ID" value="XM_007837482.1"/>
</dbReference>
<name>W3WYU7_PESFW</name>
<dbReference type="KEGG" id="pfy:PFICI_08901"/>
<dbReference type="InParanoid" id="W3WYU7"/>